<feature type="domain" description="CHAT" evidence="2">
    <location>
        <begin position="516"/>
        <end position="646"/>
    </location>
</feature>
<evidence type="ECO:0000313" key="4">
    <source>
        <dbReference type="Proteomes" id="UP001152795"/>
    </source>
</evidence>
<feature type="region of interest" description="Disordered" evidence="1">
    <location>
        <begin position="472"/>
        <end position="500"/>
    </location>
</feature>
<dbReference type="PANTHER" id="PTHR10098">
    <property type="entry name" value="RAPSYN-RELATED"/>
    <property type="match status" value="1"/>
</dbReference>
<dbReference type="SUPFAM" id="SSF48452">
    <property type="entry name" value="TPR-like"/>
    <property type="match status" value="2"/>
</dbReference>
<gene>
    <name evidence="3" type="ORF">PACLA_8A041582</name>
</gene>
<dbReference type="InterPro" id="IPR019734">
    <property type="entry name" value="TPR_rpt"/>
</dbReference>
<dbReference type="OrthoDB" id="5986190at2759"/>
<dbReference type="Pfam" id="PF12770">
    <property type="entry name" value="CHAT"/>
    <property type="match status" value="1"/>
</dbReference>
<reference evidence="3" key="1">
    <citation type="submission" date="2020-04" db="EMBL/GenBank/DDBJ databases">
        <authorList>
            <person name="Alioto T."/>
            <person name="Alioto T."/>
            <person name="Gomez Garrido J."/>
        </authorList>
    </citation>
    <scope>NUCLEOTIDE SEQUENCE</scope>
    <source>
        <strain evidence="3">A484AB</strain>
    </source>
</reference>
<dbReference type="PROSITE" id="PS50005">
    <property type="entry name" value="TPR"/>
    <property type="match status" value="1"/>
</dbReference>
<evidence type="ECO:0000313" key="3">
    <source>
        <dbReference type="EMBL" id="CAB4014571.1"/>
    </source>
</evidence>
<dbReference type="Pfam" id="PF13181">
    <property type="entry name" value="TPR_8"/>
    <property type="match status" value="1"/>
</dbReference>
<dbReference type="InterPro" id="IPR024983">
    <property type="entry name" value="CHAT_dom"/>
</dbReference>
<protein>
    <submittedName>
        <fullName evidence="3">Tetratricopeptide repeat 28-like</fullName>
    </submittedName>
</protein>
<dbReference type="Pfam" id="PF13424">
    <property type="entry name" value="TPR_12"/>
    <property type="match status" value="1"/>
</dbReference>
<dbReference type="SMART" id="SM00028">
    <property type="entry name" value="TPR"/>
    <property type="match status" value="5"/>
</dbReference>
<organism evidence="3 4">
    <name type="scientific">Paramuricea clavata</name>
    <name type="common">Red gorgonian</name>
    <name type="synonym">Violescent sea-whip</name>
    <dbReference type="NCBI Taxonomy" id="317549"/>
    <lineage>
        <taxon>Eukaryota</taxon>
        <taxon>Metazoa</taxon>
        <taxon>Cnidaria</taxon>
        <taxon>Anthozoa</taxon>
        <taxon>Octocorallia</taxon>
        <taxon>Malacalcyonacea</taxon>
        <taxon>Plexauridae</taxon>
        <taxon>Paramuricea</taxon>
    </lineage>
</organism>
<dbReference type="Gene3D" id="1.25.40.10">
    <property type="entry name" value="Tetratricopeptide repeat domain"/>
    <property type="match status" value="2"/>
</dbReference>
<dbReference type="InterPro" id="IPR011990">
    <property type="entry name" value="TPR-like_helical_dom_sf"/>
</dbReference>
<name>A0A7D9ENI7_PARCT</name>
<dbReference type="EMBL" id="CACRXK020008359">
    <property type="protein sequence ID" value="CAB4014571.1"/>
    <property type="molecule type" value="Genomic_DNA"/>
</dbReference>
<dbReference type="AlphaFoldDB" id="A0A7D9ENI7"/>
<keyword evidence="4" id="KW-1185">Reference proteome</keyword>
<dbReference type="Proteomes" id="UP001152795">
    <property type="component" value="Unassembled WGS sequence"/>
</dbReference>
<sequence>MMHTSSPGSEESKKNQTWQLYIKAERLMKGNAEEAKIYLDQAREMNTELGDPLLNALIVESLASYYEQSDKYENALKMANDAIVMFKQLSNSGPIAQLGNANGLISLGNTYTKLGKYKVAIVKPEKAVEILLKLGKTGKVHLGIAFGNMGYAYNLLKEYNKAIELFEEAFKISQMTGYKLEEARSLHNIGAAYYQMGKFQKSVEYCVKSARIFTEIGSKKGVSLSYGVLASSYDQLGHLNISERYHNICIEINHDMKQLSDLAIAYGNKGLFYYKISLAKFLNFSDANESLEKCIEAFKLAIQATDEILASLALDSNKTAFSDKFYRWYDCLTGPFNLLGRSTAALLFLNLGRAKILRHLVYRQVKDKEQDEGQSSFESSWLTIENREEKKRICVLSKDIQLLETNATVLFYNFNDAEILTIWESKSSTSRQELEDNIKKLLEKASVGLPRSYSFFKPSTAFHFENPNAQQLSSENAAEATNDNDVEDKDSRNNYRSPAKKSDTLCDLTKDTRSFLHRVLIDPVKSLIKETKLIIVPQSCIFFAPFSAFIDESGCLLSEKYQIQVISSIHALALSILASRSKKIGGSLFVGNPEVQLPSLLFAEEEVEYISSLLNAKPLTGRMATKSKVIDLMSNASIIHIAAHGQE</sequence>
<evidence type="ECO:0000256" key="1">
    <source>
        <dbReference type="SAM" id="MobiDB-lite"/>
    </source>
</evidence>
<accession>A0A7D9ENI7</accession>
<comment type="caution">
    <text evidence="3">The sequence shown here is derived from an EMBL/GenBank/DDBJ whole genome shotgun (WGS) entry which is preliminary data.</text>
</comment>
<feature type="compositionally biased region" description="Polar residues" evidence="1">
    <location>
        <begin position="472"/>
        <end position="481"/>
    </location>
</feature>
<evidence type="ECO:0000259" key="2">
    <source>
        <dbReference type="Pfam" id="PF12770"/>
    </source>
</evidence>
<proteinExistence type="predicted"/>